<dbReference type="EMBL" id="QRWZ01000003">
    <property type="protein sequence ID" value="RGT61676.1"/>
    <property type="molecule type" value="Genomic_DNA"/>
</dbReference>
<dbReference type="Proteomes" id="UP000284046">
    <property type="component" value="Unassembled WGS sequence"/>
</dbReference>
<proteinExistence type="predicted"/>
<comment type="caution">
    <text evidence="1">The sequence shown here is derived from an EMBL/GenBank/DDBJ whole genome shotgun (WGS) entry which is preliminary data.</text>
</comment>
<dbReference type="RefSeq" id="WP_070241872.1">
    <property type="nucleotide sequence ID" value="NZ_JBAKJZ010000036.1"/>
</dbReference>
<sequence length="144" mass="17081">MILNKKDLTIEFNSEILWLQRYFKSTLKKMIADRREELRYPFKENVDKLGIKSNKQATPRALQIIIAEEEDPRLQMMLTWEKVICDYVNATDESLLRVIKAVFVTKSMNISGAGRRYMYYGKTTTYKMIYEWLQGLSIAYFKAK</sequence>
<organism evidence="1 2">
    <name type="scientific">Streptococcus anginosus</name>
    <dbReference type="NCBI Taxonomy" id="1328"/>
    <lineage>
        <taxon>Bacteria</taxon>
        <taxon>Bacillati</taxon>
        <taxon>Bacillota</taxon>
        <taxon>Bacilli</taxon>
        <taxon>Lactobacillales</taxon>
        <taxon>Streptococcaceae</taxon>
        <taxon>Streptococcus</taxon>
        <taxon>Streptococcus anginosus group</taxon>
    </lineage>
</organism>
<name>A0A413KNH3_STRAP</name>
<evidence type="ECO:0000313" key="2">
    <source>
        <dbReference type="Proteomes" id="UP000284046"/>
    </source>
</evidence>
<gene>
    <name evidence="1" type="ORF">DWX18_03315</name>
</gene>
<dbReference type="AlphaFoldDB" id="A0A413KNH3"/>
<protein>
    <submittedName>
        <fullName evidence="1">Uncharacterized protein</fullName>
    </submittedName>
</protein>
<evidence type="ECO:0000313" key="1">
    <source>
        <dbReference type="EMBL" id="RGT61676.1"/>
    </source>
</evidence>
<accession>A0A413KNH3</accession>
<reference evidence="1 2" key="1">
    <citation type="submission" date="2018-08" db="EMBL/GenBank/DDBJ databases">
        <title>A genome reference for cultivated species of the human gut microbiota.</title>
        <authorList>
            <person name="Zou Y."/>
            <person name="Xue W."/>
            <person name="Luo G."/>
        </authorList>
    </citation>
    <scope>NUCLEOTIDE SEQUENCE [LARGE SCALE GENOMIC DNA]</scope>
    <source>
        <strain evidence="1 2">AF18-38</strain>
    </source>
</reference>